<protein>
    <submittedName>
        <fullName evidence="2">Uncharacterized protein</fullName>
    </submittedName>
</protein>
<reference evidence="2 3" key="1">
    <citation type="journal article" date="2014" name="Genome Announc.">
        <title>Draft genome sequences of eight enterohepatic helicobacter species isolated from both laboratory and wild rodents.</title>
        <authorList>
            <person name="Sheh A."/>
            <person name="Shen Z."/>
            <person name="Fox J.G."/>
        </authorList>
    </citation>
    <scope>NUCLEOTIDE SEQUENCE [LARGE SCALE GENOMIC DNA]</scope>
    <source>
        <strain evidence="2 3">Missouri</strain>
    </source>
</reference>
<dbReference type="EMBL" id="JRPH02000012">
    <property type="protein sequence ID" value="TLE04774.1"/>
    <property type="molecule type" value="Genomic_DNA"/>
</dbReference>
<dbReference type="GeneID" id="60656984"/>
<sequence>MDNNLIWLFIGLAVVVVAGLIVFMSRKDKALGFNAIRQDSLTMKEVVEFFQNSEVINELESNPDLLAIAMRNKMNDGNIKVILTLFNSKEKKIITTPNTKAYIVKTLDSDLEQQFGDKEMIVLK</sequence>
<dbReference type="AlphaFoldDB" id="A0A6D2CBY4"/>
<keyword evidence="1" id="KW-0812">Transmembrane</keyword>
<keyword evidence="1" id="KW-0472">Membrane</keyword>
<keyword evidence="1" id="KW-1133">Transmembrane helix</keyword>
<evidence type="ECO:0000256" key="1">
    <source>
        <dbReference type="SAM" id="Phobius"/>
    </source>
</evidence>
<accession>A0A6D2CBY4</accession>
<proteinExistence type="predicted"/>
<evidence type="ECO:0000313" key="2">
    <source>
        <dbReference type="EMBL" id="TLE04774.1"/>
    </source>
</evidence>
<comment type="caution">
    <text evidence="2">The sequence shown here is derived from an EMBL/GenBank/DDBJ whole genome shotgun (WGS) entry which is preliminary data.</text>
</comment>
<dbReference type="RefSeq" id="WP_004087593.1">
    <property type="nucleotide sequence ID" value="NZ_CAOUIW010000012.1"/>
</dbReference>
<organism evidence="2 3">
    <name type="scientific">Helicobacter bilis</name>
    <dbReference type="NCBI Taxonomy" id="37372"/>
    <lineage>
        <taxon>Bacteria</taxon>
        <taxon>Pseudomonadati</taxon>
        <taxon>Campylobacterota</taxon>
        <taxon>Epsilonproteobacteria</taxon>
        <taxon>Campylobacterales</taxon>
        <taxon>Helicobacteraceae</taxon>
        <taxon>Helicobacter</taxon>
    </lineage>
</organism>
<evidence type="ECO:0000313" key="3">
    <source>
        <dbReference type="Proteomes" id="UP000029870"/>
    </source>
</evidence>
<feature type="transmembrane region" description="Helical" evidence="1">
    <location>
        <begin position="6"/>
        <end position="24"/>
    </location>
</feature>
<name>A0A6D2CBY4_9HELI</name>
<gene>
    <name evidence="2" type="ORF">LS77_005215</name>
</gene>
<dbReference type="Proteomes" id="UP000029870">
    <property type="component" value="Unassembled WGS sequence"/>
</dbReference>